<dbReference type="AlphaFoldDB" id="A0A2P8G132"/>
<protein>
    <submittedName>
        <fullName evidence="1">Uncharacterized protein</fullName>
    </submittedName>
</protein>
<organism evidence="1 2">
    <name type="scientific">Planomicrobium soli</name>
    <dbReference type="NCBI Taxonomy" id="1176648"/>
    <lineage>
        <taxon>Bacteria</taxon>
        <taxon>Bacillati</taxon>
        <taxon>Bacillota</taxon>
        <taxon>Bacilli</taxon>
        <taxon>Bacillales</taxon>
        <taxon>Caryophanaceae</taxon>
        <taxon>Planomicrobium</taxon>
    </lineage>
</organism>
<sequence>MLLISKPLQEVILLNRANIIRPPIIITELAEFYAGLRRIAMTNYNSMLDQLKAGELSSSTIQKEEFLDFRAVLIARPDFKHFKGAAFHHGTTIYTYQEEAANNL</sequence>
<keyword evidence="2" id="KW-1185">Reference proteome</keyword>
<gene>
    <name evidence="1" type="ORF">B0H99_1172</name>
</gene>
<name>A0A2P8G132_9BACL</name>
<reference evidence="1 2" key="1">
    <citation type="submission" date="2018-03" db="EMBL/GenBank/DDBJ databases">
        <title>Genomic Encyclopedia of Type Strains, Phase III (KMG-III): the genomes of soil and plant-associated and newly described type strains.</title>
        <authorList>
            <person name="Whitman W."/>
        </authorList>
    </citation>
    <scope>NUCLEOTIDE SEQUENCE [LARGE SCALE GENOMIC DNA]</scope>
    <source>
        <strain evidence="1 2">CGMCC 1.12259</strain>
    </source>
</reference>
<proteinExistence type="predicted"/>
<evidence type="ECO:0000313" key="1">
    <source>
        <dbReference type="EMBL" id="PSL27690.1"/>
    </source>
</evidence>
<dbReference type="EMBL" id="PYAT01000017">
    <property type="protein sequence ID" value="PSL27690.1"/>
    <property type="molecule type" value="Genomic_DNA"/>
</dbReference>
<dbReference type="Proteomes" id="UP000242682">
    <property type="component" value="Unassembled WGS sequence"/>
</dbReference>
<comment type="caution">
    <text evidence="1">The sequence shown here is derived from an EMBL/GenBank/DDBJ whole genome shotgun (WGS) entry which is preliminary data.</text>
</comment>
<accession>A0A2P8G132</accession>
<evidence type="ECO:0000313" key="2">
    <source>
        <dbReference type="Proteomes" id="UP000242682"/>
    </source>
</evidence>